<evidence type="ECO:0000256" key="3">
    <source>
        <dbReference type="ARBA" id="ARBA00022737"/>
    </source>
</evidence>
<dbReference type="Gene3D" id="2.120.10.80">
    <property type="entry name" value="Kelch-type beta propeller"/>
    <property type="match status" value="2"/>
</dbReference>
<feature type="domain" description="BTB" evidence="5">
    <location>
        <begin position="53"/>
        <end position="120"/>
    </location>
</feature>
<name>A0A914HDI9_GLORO</name>
<dbReference type="InterPro" id="IPR015915">
    <property type="entry name" value="Kelch-typ_b-propeller"/>
</dbReference>
<dbReference type="InterPro" id="IPR011333">
    <property type="entry name" value="SKP1/BTB/POZ_sf"/>
</dbReference>
<dbReference type="InterPro" id="IPR017096">
    <property type="entry name" value="BTB-kelch_protein"/>
</dbReference>
<dbReference type="PROSITE" id="PS50097">
    <property type="entry name" value="BTB"/>
    <property type="match status" value="1"/>
</dbReference>
<protein>
    <submittedName>
        <fullName evidence="7">BTB domain-containing protein</fullName>
    </submittedName>
</protein>
<dbReference type="SMART" id="SM00875">
    <property type="entry name" value="BACK"/>
    <property type="match status" value="1"/>
</dbReference>
<dbReference type="SUPFAM" id="SSF117281">
    <property type="entry name" value="Kelch motif"/>
    <property type="match status" value="1"/>
</dbReference>
<keyword evidence="2" id="KW-0880">Kelch repeat</keyword>
<keyword evidence="3" id="KW-0677">Repeat</keyword>
<dbReference type="Gene3D" id="3.30.710.10">
    <property type="entry name" value="Potassium Channel Kv1.1, Chain A"/>
    <property type="match status" value="1"/>
</dbReference>
<dbReference type="InterPro" id="IPR000210">
    <property type="entry name" value="BTB/POZ_dom"/>
</dbReference>
<dbReference type="WBParaSite" id="Gr19_v10_g16361.t1">
    <property type="protein sequence ID" value="Gr19_v10_g16361.t1"/>
    <property type="gene ID" value="Gr19_v10_g16361"/>
</dbReference>
<dbReference type="Pfam" id="PF07707">
    <property type="entry name" value="BACK"/>
    <property type="match status" value="1"/>
</dbReference>
<dbReference type="Gene3D" id="1.25.40.420">
    <property type="match status" value="1"/>
</dbReference>
<reference evidence="7" key="1">
    <citation type="submission" date="2022-11" db="UniProtKB">
        <authorList>
            <consortium name="WormBaseParasite"/>
        </authorList>
    </citation>
    <scope>IDENTIFICATION</scope>
</reference>
<dbReference type="Pfam" id="PF24681">
    <property type="entry name" value="Kelch_KLHDC2_KLHL20_DRC7"/>
    <property type="match status" value="1"/>
</dbReference>
<evidence type="ECO:0000313" key="7">
    <source>
        <dbReference type="WBParaSite" id="Gr19_v10_g16361.t1"/>
    </source>
</evidence>
<dbReference type="SMART" id="SM00225">
    <property type="entry name" value="BTB"/>
    <property type="match status" value="1"/>
</dbReference>
<dbReference type="Pfam" id="PF00651">
    <property type="entry name" value="BTB"/>
    <property type="match status" value="1"/>
</dbReference>
<dbReference type="PANTHER" id="PTHR24412">
    <property type="entry name" value="KELCH PROTEIN"/>
    <property type="match status" value="1"/>
</dbReference>
<keyword evidence="6" id="KW-1185">Reference proteome</keyword>
<dbReference type="SMART" id="SM00612">
    <property type="entry name" value="Kelch"/>
    <property type="match status" value="5"/>
</dbReference>
<dbReference type="Pfam" id="PF01344">
    <property type="entry name" value="Kelch_1"/>
    <property type="match status" value="2"/>
</dbReference>
<evidence type="ECO:0000256" key="4">
    <source>
        <dbReference type="ARBA" id="ARBA00022786"/>
    </source>
</evidence>
<proteinExistence type="predicted"/>
<dbReference type="InterPro" id="IPR006652">
    <property type="entry name" value="Kelch_1"/>
</dbReference>
<keyword evidence="4" id="KW-0833">Ubl conjugation pathway</keyword>
<dbReference type="AlphaFoldDB" id="A0A914HDI9"/>
<evidence type="ECO:0000313" key="6">
    <source>
        <dbReference type="Proteomes" id="UP000887572"/>
    </source>
</evidence>
<dbReference type="PANTHER" id="PTHR24412:SF480">
    <property type="entry name" value="KELCH-LIKE PROTEIN 8"/>
    <property type="match status" value="1"/>
</dbReference>
<dbReference type="PIRSF" id="PIRSF037037">
    <property type="entry name" value="Kelch-like_protein_gigaxonin"/>
    <property type="match status" value="1"/>
</dbReference>
<dbReference type="InterPro" id="IPR011705">
    <property type="entry name" value="BACK"/>
</dbReference>
<comment type="pathway">
    <text evidence="1">Protein modification; protein ubiquitination.</text>
</comment>
<organism evidence="6 7">
    <name type="scientific">Globodera rostochiensis</name>
    <name type="common">Golden nematode worm</name>
    <name type="synonym">Heterodera rostochiensis</name>
    <dbReference type="NCBI Taxonomy" id="31243"/>
    <lineage>
        <taxon>Eukaryota</taxon>
        <taxon>Metazoa</taxon>
        <taxon>Ecdysozoa</taxon>
        <taxon>Nematoda</taxon>
        <taxon>Chromadorea</taxon>
        <taxon>Rhabditida</taxon>
        <taxon>Tylenchina</taxon>
        <taxon>Tylenchomorpha</taxon>
        <taxon>Tylenchoidea</taxon>
        <taxon>Heteroderidae</taxon>
        <taxon>Heteroderinae</taxon>
        <taxon>Globodera</taxon>
    </lineage>
</organism>
<evidence type="ECO:0000259" key="5">
    <source>
        <dbReference type="PROSITE" id="PS50097"/>
    </source>
</evidence>
<evidence type="ECO:0000256" key="1">
    <source>
        <dbReference type="ARBA" id="ARBA00004906"/>
    </source>
</evidence>
<evidence type="ECO:0000256" key="2">
    <source>
        <dbReference type="ARBA" id="ARBA00022441"/>
    </source>
</evidence>
<sequence length="582" mass="64788">MDSSSSQYEDECCEMLGQPSRHLENKLSASGDQQSFKSMLENFHSLRVNKKLCDVEIECQGKSLLAHKVILAATIDYFRGLYNFGMVDANANKIEIKEVSFNGLSQIVDFAYTYEVKIDKDNVRELLHAANYLGVNFVKDGCERFLTKLLTIENCLELRELADQHSCQQLLFAIEAFLLENFMELCHKQEFMALNSVSTLERLAKSDDLNITDEQFLFEFIVRWVEMDKTGSRADSLNRLLRFQHPLISQSPAALALVQCQTEAFLETVSASVSSISHSNFGQQRFFNRESPLTASNCLDHRQLNVLYKKNEELKLLTRPRKAGAANWHVGVVCAGPRIYAIGGHDGTEHLSSVECLDLSDESWSEVAPLNVRRRGMAVGMLGGAIYAIGGLDDQNCYKTVERYDIERNEWTHAQEMNIPRGGVAVATYENSLFAVGGNSGTCSLDTCERYDPFLNKWSPIAPMKNRRAGAGVAVIGSHLYVIGGFDDDSPLSTCERYSFTDDSWTEIPPLSCARGGVGVAAMGARIFAIGGHDSKCYLNTVEAYDPLTQKWTDVAPINQRRAGAGVAWSNCSINDITFPSK</sequence>
<accession>A0A914HDI9</accession>
<dbReference type="SUPFAM" id="SSF54695">
    <property type="entry name" value="POZ domain"/>
    <property type="match status" value="1"/>
</dbReference>
<dbReference type="Proteomes" id="UP000887572">
    <property type="component" value="Unplaced"/>
</dbReference>